<keyword evidence="1 4" id="KW-0349">Heme</keyword>
<evidence type="ECO:0000313" key="8">
    <source>
        <dbReference type="Proteomes" id="UP000239724"/>
    </source>
</evidence>
<dbReference type="Proteomes" id="UP000239724">
    <property type="component" value="Unassembled WGS sequence"/>
</dbReference>
<evidence type="ECO:0000256" key="5">
    <source>
        <dbReference type="SAM" id="SignalP"/>
    </source>
</evidence>
<reference evidence="7 8" key="1">
    <citation type="journal article" date="2018" name="Arch. Microbiol.">
        <title>New insights into the metabolic potential of the phototrophic purple bacterium Rhodopila globiformis DSM 161(T) from its draft genome sequence and evidence for a vanadium-dependent nitrogenase.</title>
        <authorList>
            <person name="Imhoff J.F."/>
            <person name="Rahn T."/>
            <person name="Kunzel S."/>
            <person name="Neulinger S.C."/>
        </authorList>
    </citation>
    <scope>NUCLEOTIDE SEQUENCE [LARGE SCALE GENOMIC DNA]</scope>
    <source>
        <strain evidence="7 8">DSM 161</strain>
    </source>
</reference>
<gene>
    <name evidence="7" type="ORF">CCS01_20635</name>
</gene>
<dbReference type="AlphaFoldDB" id="A0A2S6N4Z5"/>
<dbReference type="Pfam" id="PF00034">
    <property type="entry name" value="Cytochrom_C"/>
    <property type="match status" value="1"/>
</dbReference>
<feature type="signal peptide" evidence="5">
    <location>
        <begin position="1"/>
        <end position="21"/>
    </location>
</feature>
<dbReference type="GO" id="GO:0046872">
    <property type="term" value="F:metal ion binding"/>
    <property type="evidence" value="ECO:0007669"/>
    <property type="project" value="UniProtKB-KW"/>
</dbReference>
<keyword evidence="3 4" id="KW-0408">Iron</keyword>
<dbReference type="SUPFAM" id="SSF46626">
    <property type="entry name" value="Cytochrome c"/>
    <property type="match status" value="1"/>
</dbReference>
<dbReference type="OrthoDB" id="9779283at2"/>
<dbReference type="InterPro" id="IPR051459">
    <property type="entry name" value="Cytochrome_c-type_DH"/>
</dbReference>
<dbReference type="Gene3D" id="1.10.760.10">
    <property type="entry name" value="Cytochrome c-like domain"/>
    <property type="match status" value="1"/>
</dbReference>
<dbReference type="RefSeq" id="WP_104520709.1">
    <property type="nucleotide sequence ID" value="NZ_NHRY01000221.1"/>
</dbReference>
<dbReference type="InterPro" id="IPR036909">
    <property type="entry name" value="Cyt_c-like_dom_sf"/>
</dbReference>
<organism evidence="7 8">
    <name type="scientific">Rhodopila globiformis</name>
    <name type="common">Rhodopseudomonas globiformis</name>
    <dbReference type="NCBI Taxonomy" id="1071"/>
    <lineage>
        <taxon>Bacteria</taxon>
        <taxon>Pseudomonadati</taxon>
        <taxon>Pseudomonadota</taxon>
        <taxon>Alphaproteobacteria</taxon>
        <taxon>Acetobacterales</taxon>
        <taxon>Acetobacteraceae</taxon>
        <taxon>Rhodopila</taxon>
    </lineage>
</organism>
<evidence type="ECO:0000313" key="7">
    <source>
        <dbReference type="EMBL" id="PPQ29703.1"/>
    </source>
</evidence>
<evidence type="ECO:0000256" key="1">
    <source>
        <dbReference type="ARBA" id="ARBA00022617"/>
    </source>
</evidence>
<feature type="chain" id="PRO_5015684695" description="Cytochrome c domain-containing protein" evidence="5">
    <location>
        <begin position="22"/>
        <end position="185"/>
    </location>
</feature>
<dbReference type="InterPro" id="IPR009056">
    <property type="entry name" value="Cyt_c-like_dom"/>
</dbReference>
<keyword evidence="8" id="KW-1185">Reference proteome</keyword>
<dbReference type="PANTHER" id="PTHR35008">
    <property type="entry name" value="BLL4482 PROTEIN-RELATED"/>
    <property type="match status" value="1"/>
</dbReference>
<keyword evidence="5" id="KW-0732">Signal</keyword>
<keyword evidence="2 4" id="KW-0479">Metal-binding</keyword>
<accession>A0A2S6N4Z5</accession>
<name>A0A2S6N4Z5_RHOGL</name>
<comment type="caution">
    <text evidence="7">The sequence shown here is derived from an EMBL/GenBank/DDBJ whole genome shotgun (WGS) entry which is preliminary data.</text>
</comment>
<dbReference type="EMBL" id="NHRY01000221">
    <property type="protein sequence ID" value="PPQ29703.1"/>
    <property type="molecule type" value="Genomic_DNA"/>
</dbReference>
<evidence type="ECO:0000256" key="4">
    <source>
        <dbReference type="PROSITE-ProRule" id="PRU00433"/>
    </source>
</evidence>
<dbReference type="GO" id="GO:0020037">
    <property type="term" value="F:heme binding"/>
    <property type="evidence" value="ECO:0007669"/>
    <property type="project" value="InterPro"/>
</dbReference>
<dbReference type="PROSITE" id="PS51007">
    <property type="entry name" value="CYTC"/>
    <property type="match status" value="1"/>
</dbReference>
<feature type="domain" description="Cytochrome c" evidence="6">
    <location>
        <begin position="61"/>
        <end position="148"/>
    </location>
</feature>
<evidence type="ECO:0000259" key="6">
    <source>
        <dbReference type="PROSITE" id="PS51007"/>
    </source>
</evidence>
<proteinExistence type="predicted"/>
<evidence type="ECO:0000256" key="3">
    <source>
        <dbReference type="ARBA" id="ARBA00023004"/>
    </source>
</evidence>
<dbReference type="GO" id="GO:0009055">
    <property type="term" value="F:electron transfer activity"/>
    <property type="evidence" value="ECO:0007669"/>
    <property type="project" value="InterPro"/>
</dbReference>
<protein>
    <recommendedName>
        <fullName evidence="6">Cytochrome c domain-containing protein</fullName>
    </recommendedName>
</protein>
<sequence length="185" mass="19574">MCTPKWFVFAAFCLAPGLGLAATPQIPARDYDVGTPATDAQMKAWDIIVGPEGRNLPDGSGTPVAGKAIYDQQCAACHGDAGQGGTGPRLVGGIGSLATAKPIKDVGSYWPYATTLFDYIRRAMPFSNPQSLTNDQVYAVSAYILKMNGIIPDDAVMDRRTLPMVEMPNRNGFVSMIGASVVTGK</sequence>
<evidence type="ECO:0000256" key="2">
    <source>
        <dbReference type="ARBA" id="ARBA00022723"/>
    </source>
</evidence>
<dbReference type="PANTHER" id="PTHR35008:SF8">
    <property type="entry name" value="ALCOHOL DEHYDROGENASE CYTOCHROME C SUBUNIT"/>
    <property type="match status" value="1"/>
</dbReference>